<dbReference type="PANTHER" id="PTHR24198:SF165">
    <property type="entry name" value="ANKYRIN REPEAT-CONTAINING PROTEIN-RELATED"/>
    <property type="match status" value="1"/>
</dbReference>
<keyword evidence="2 3" id="KW-0040">ANK repeat</keyword>
<evidence type="ECO:0000256" key="4">
    <source>
        <dbReference type="SAM" id="MobiDB-lite"/>
    </source>
</evidence>
<feature type="repeat" description="ANK" evidence="3">
    <location>
        <begin position="734"/>
        <end position="767"/>
    </location>
</feature>
<dbReference type="Pfam" id="PF12796">
    <property type="entry name" value="Ank_2"/>
    <property type="match status" value="1"/>
</dbReference>
<evidence type="ECO:0000256" key="3">
    <source>
        <dbReference type="PROSITE-ProRule" id="PRU00023"/>
    </source>
</evidence>
<dbReference type="EMBL" id="JAPFFF010000063">
    <property type="protein sequence ID" value="KAK8836813.1"/>
    <property type="molecule type" value="Genomic_DNA"/>
</dbReference>
<dbReference type="Pfam" id="PF00023">
    <property type="entry name" value="Ank"/>
    <property type="match status" value="2"/>
</dbReference>
<dbReference type="Pfam" id="PF13857">
    <property type="entry name" value="Ank_5"/>
    <property type="match status" value="1"/>
</dbReference>
<dbReference type="Proteomes" id="UP001470230">
    <property type="component" value="Unassembled WGS sequence"/>
</dbReference>
<dbReference type="SUPFAM" id="SSF48403">
    <property type="entry name" value="Ankyrin repeat"/>
    <property type="match status" value="1"/>
</dbReference>
<feature type="repeat" description="ANK" evidence="3">
    <location>
        <begin position="501"/>
        <end position="524"/>
    </location>
</feature>
<protein>
    <recommendedName>
        <fullName evidence="7">Ankyrin</fullName>
    </recommendedName>
</protein>
<proteinExistence type="predicted"/>
<dbReference type="InterPro" id="IPR002110">
    <property type="entry name" value="Ankyrin_rpt"/>
</dbReference>
<organism evidence="5 6">
    <name type="scientific">Tritrichomonas musculus</name>
    <dbReference type="NCBI Taxonomy" id="1915356"/>
    <lineage>
        <taxon>Eukaryota</taxon>
        <taxon>Metamonada</taxon>
        <taxon>Parabasalia</taxon>
        <taxon>Tritrichomonadida</taxon>
        <taxon>Tritrichomonadidae</taxon>
        <taxon>Tritrichomonas</taxon>
    </lineage>
</organism>
<dbReference type="PROSITE" id="PS50297">
    <property type="entry name" value="ANK_REP_REGION"/>
    <property type="match status" value="2"/>
</dbReference>
<evidence type="ECO:0000256" key="2">
    <source>
        <dbReference type="ARBA" id="ARBA00023043"/>
    </source>
</evidence>
<keyword evidence="6" id="KW-1185">Reference proteome</keyword>
<dbReference type="Gene3D" id="1.25.40.20">
    <property type="entry name" value="Ankyrin repeat-containing domain"/>
    <property type="match status" value="4"/>
</dbReference>
<sequence length="787" mass="93206">MISNYIKKNKEIQEILLEFIDKQDNLEENFLNFQISFQENKIADDKHEFKLLLHFIASISDNHYRESNFFDKIEKILINFQEEIKNNYSNKEIFNIFKNNKRILLFLFEQKIVKFDQSIRNAISTDEYSKKSYLQYFSPEFDSNTPLPEDFEENRKRGENEHFICTLIQKDSIEDFITFVNKNNYSLKSTIEPSIFETNSFLLENESPTLIEYSVFYGSVQIFKYLRLNGVELTSSLWLFAIHGRNPEIIHLLEEDKIQPEIEIEIEDKTKSYNNTKTEKVVSYEECYFKSIQFHHNELKEYIENNYITNNDSYSRKVLLQSIKYYNFGFFEENNLKSVFHQLCKYDYFYIIKTIIENMEIDINSIEDNKTALLIAVEIEDLDLVRLLLSNEKIDINLSKEHLTINEYKNKYSEKIAPFYLAVEKENLEIIKLFLKHEKIDINCLNKVVSYSEKEGGKEEDDDEEEENSECDVQECSDNFYEPMNNSEEYRDPSIKTIKNDEKTPLYLAIEKGNNEIIQLLLENEKIDLNVVNKIETKTDEYYEKYNKYKRGNTIGWSVSTTKKEEKTAFYLAVEKGNLELIKKMLSNDKVDINIIKKSETKINDDKDAYVEATDSEIQETIENVFKTALYFAVENEKLELLNLLLSNESIDVNLACKSDEYYRLAYFNENRMEHKYEVEKTPFYLAVEYKNIEIINLLLQNKNIDINKNYIKSNVDDKYDEDGEKCSTEENKIKRSPLHLAVYNNNVDIVKILLNQKNIDLNAKDNDGKTPIELTNNKEILNLLNK</sequence>
<evidence type="ECO:0008006" key="7">
    <source>
        <dbReference type="Google" id="ProtNLM"/>
    </source>
</evidence>
<feature type="region of interest" description="Disordered" evidence="4">
    <location>
        <begin position="453"/>
        <end position="487"/>
    </location>
</feature>
<evidence type="ECO:0000313" key="5">
    <source>
        <dbReference type="EMBL" id="KAK8836813.1"/>
    </source>
</evidence>
<dbReference type="PANTHER" id="PTHR24198">
    <property type="entry name" value="ANKYRIN REPEAT AND PROTEIN KINASE DOMAIN-CONTAINING PROTEIN"/>
    <property type="match status" value="1"/>
</dbReference>
<keyword evidence="1" id="KW-0677">Repeat</keyword>
<gene>
    <name evidence="5" type="ORF">M9Y10_037336</name>
</gene>
<evidence type="ECO:0000256" key="1">
    <source>
        <dbReference type="ARBA" id="ARBA00022737"/>
    </source>
</evidence>
<accession>A0ABR2GSA4</accession>
<dbReference type="InterPro" id="IPR036770">
    <property type="entry name" value="Ankyrin_rpt-contain_sf"/>
</dbReference>
<comment type="caution">
    <text evidence="5">The sequence shown here is derived from an EMBL/GenBank/DDBJ whole genome shotgun (WGS) entry which is preliminary data.</text>
</comment>
<name>A0ABR2GSA4_9EUKA</name>
<reference evidence="5 6" key="1">
    <citation type="submission" date="2024-04" db="EMBL/GenBank/DDBJ databases">
        <title>Tritrichomonas musculus Genome.</title>
        <authorList>
            <person name="Alves-Ferreira E."/>
            <person name="Grigg M."/>
            <person name="Lorenzi H."/>
            <person name="Galac M."/>
        </authorList>
    </citation>
    <scope>NUCLEOTIDE SEQUENCE [LARGE SCALE GENOMIC DNA]</scope>
    <source>
        <strain evidence="5 6">EAF2021</strain>
    </source>
</reference>
<dbReference type="PROSITE" id="PS50088">
    <property type="entry name" value="ANK_REPEAT"/>
    <property type="match status" value="2"/>
</dbReference>
<dbReference type="SMART" id="SM00248">
    <property type="entry name" value="ANK"/>
    <property type="match status" value="9"/>
</dbReference>
<feature type="compositionally biased region" description="Acidic residues" evidence="4">
    <location>
        <begin position="458"/>
        <end position="475"/>
    </location>
</feature>
<evidence type="ECO:0000313" key="6">
    <source>
        <dbReference type="Proteomes" id="UP001470230"/>
    </source>
</evidence>